<dbReference type="InterPro" id="IPR000845">
    <property type="entry name" value="Nucleoside_phosphorylase_d"/>
</dbReference>
<protein>
    <submittedName>
        <fullName evidence="2">Violaceus kinesin</fullName>
    </submittedName>
</protein>
<organism evidence="2 3">
    <name type="scientific">Aspergillus novofumigatus (strain IBT 16806)</name>
    <dbReference type="NCBI Taxonomy" id="1392255"/>
    <lineage>
        <taxon>Eukaryota</taxon>
        <taxon>Fungi</taxon>
        <taxon>Dikarya</taxon>
        <taxon>Ascomycota</taxon>
        <taxon>Pezizomycotina</taxon>
        <taxon>Eurotiomycetes</taxon>
        <taxon>Eurotiomycetidae</taxon>
        <taxon>Eurotiales</taxon>
        <taxon>Aspergillaceae</taxon>
        <taxon>Aspergillus</taxon>
        <taxon>Aspergillus subgen. Fumigati</taxon>
    </lineage>
</organism>
<dbReference type="InterPro" id="IPR011990">
    <property type="entry name" value="TPR-like_helical_dom_sf"/>
</dbReference>
<dbReference type="GeneID" id="36535802"/>
<dbReference type="STRING" id="1392255.A0A2I1BUE9"/>
<keyword evidence="3" id="KW-1185">Reference proteome</keyword>
<dbReference type="Pfam" id="PF00931">
    <property type="entry name" value="NB-ARC"/>
    <property type="match status" value="1"/>
</dbReference>
<dbReference type="Gene3D" id="3.40.50.300">
    <property type="entry name" value="P-loop containing nucleotide triphosphate hydrolases"/>
    <property type="match status" value="1"/>
</dbReference>
<gene>
    <name evidence="2" type="ORF">P174DRAFT_446030</name>
</gene>
<dbReference type="GO" id="GO:0043531">
    <property type="term" value="F:ADP binding"/>
    <property type="evidence" value="ECO:0007669"/>
    <property type="project" value="InterPro"/>
</dbReference>
<dbReference type="Pfam" id="PF13176">
    <property type="entry name" value="TPR_7"/>
    <property type="match status" value="1"/>
</dbReference>
<dbReference type="PANTHER" id="PTHR46082:SF11">
    <property type="entry name" value="AAA+ ATPASE DOMAIN-CONTAINING PROTEIN-RELATED"/>
    <property type="match status" value="1"/>
</dbReference>
<proteinExistence type="predicted"/>
<dbReference type="OrthoDB" id="5986190at2759"/>
<dbReference type="SUPFAM" id="SSF48452">
    <property type="entry name" value="TPR-like"/>
    <property type="match status" value="4"/>
</dbReference>
<dbReference type="InterPro" id="IPR053137">
    <property type="entry name" value="NLR-like"/>
</dbReference>
<dbReference type="EMBL" id="MSZS01000011">
    <property type="protein sequence ID" value="PKX88911.1"/>
    <property type="molecule type" value="Genomic_DNA"/>
</dbReference>
<dbReference type="Pfam" id="PF01048">
    <property type="entry name" value="PNP_UDP_1"/>
    <property type="match status" value="1"/>
</dbReference>
<dbReference type="CDD" id="cd09008">
    <property type="entry name" value="MTAN"/>
    <property type="match status" value="1"/>
</dbReference>
<reference evidence="3" key="1">
    <citation type="journal article" date="2018" name="Proc. Natl. Acad. Sci. U.S.A.">
        <title>Linking secondary metabolites to gene clusters through genome sequencing of six diverse Aspergillus species.</title>
        <authorList>
            <person name="Kaerboelling I."/>
            <person name="Vesth T.C."/>
            <person name="Frisvad J.C."/>
            <person name="Nybo J.L."/>
            <person name="Theobald S."/>
            <person name="Kuo A."/>
            <person name="Bowyer P."/>
            <person name="Matsuda Y."/>
            <person name="Mondo S."/>
            <person name="Lyhne E.K."/>
            <person name="Kogle M.E."/>
            <person name="Clum A."/>
            <person name="Lipzen A."/>
            <person name="Salamov A."/>
            <person name="Ngan C.Y."/>
            <person name="Daum C."/>
            <person name="Chiniquy J."/>
            <person name="Barry K."/>
            <person name="LaButti K."/>
            <person name="Haridas S."/>
            <person name="Simmons B.A."/>
            <person name="Magnuson J.K."/>
            <person name="Mortensen U.H."/>
            <person name="Larsen T.O."/>
            <person name="Grigoriev I.V."/>
            <person name="Baker S.E."/>
            <person name="Andersen M.R."/>
        </authorList>
    </citation>
    <scope>NUCLEOTIDE SEQUENCE [LARGE SCALE GENOMIC DNA]</scope>
    <source>
        <strain evidence="3">IBT 16806</strain>
    </source>
</reference>
<dbReference type="Pfam" id="PF13424">
    <property type="entry name" value="TPR_12"/>
    <property type="match status" value="4"/>
</dbReference>
<dbReference type="PRINTS" id="PR00381">
    <property type="entry name" value="KINESINLIGHT"/>
</dbReference>
<dbReference type="NCBIfam" id="NF040586">
    <property type="entry name" value="FxSxx_TPR"/>
    <property type="match status" value="1"/>
</dbReference>
<dbReference type="Proteomes" id="UP000234474">
    <property type="component" value="Unassembled WGS sequence"/>
</dbReference>
<accession>A0A2I1BUE9</accession>
<evidence type="ECO:0000259" key="1">
    <source>
        <dbReference type="SMART" id="SM00382"/>
    </source>
</evidence>
<comment type="caution">
    <text evidence="2">The sequence shown here is derived from an EMBL/GenBank/DDBJ whole genome shotgun (WGS) entry which is preliminary data.</text>
</comment>
<name>A0A2I1BUE9_ASPN1</name>
<dbReference type="RefSeq" id="XP_024677506.1">
    <property type="nucleotide sequence ID" value="XM_024828477.1"/>
</dbReference>
<dbReference type="VEuPathDB" id="FungiDB:P174DRAFT_446030"/>
<dbReference type="Pfam" id="PF13374">
    <property type="entry name" value="TPR_10"/>
    <property type="match status" value="3"/>
</dbReference>
<dbReference type="GO" id="GO:0009116">
    <property type="term" value="P:nucleoside metabolic process"/>
    <property type="evidence" value="ECO:0007669"/>
    <property type="project" value="InterPro"/>
</dbReference>
<evidence type="ECO:0000313" key="3">
    <source>
        <dbReference type="Proteomes" id="UP000234474"/>
    </source>
</evidence>
<dbReference type="Gene3D" id="3.40.50.1580">
    <property type="entry name" value="Nucleoside phosphorylase domain"/>
    <property type="match status" value="1"/>
</dbReference>
<dbReference type="GO" id="GO:0003824">
    <property type="term" value="F:catalytic activity"/>
    <property type="evidence" value="ECO:0007669"/>
    <property type="project" value="InterPro"/>
</dbReference>
<dbReference type="SMART" id="SM00382">
    <property type="entry name" value="AAA"/>
    <property type="match status" value="1"/>
</dbReference>
<dbReference type="OMA" id="VHRFMAD"/>
<dbReference type="AlphaFoldDB" id="A0A2I1BUE9"/>
<dbReference type="InterPro" id="IPR002182">
    <property type="entry name" value="NB-ARC"/>
</dbReference>
<sequence>MSARESNMIFTHSDYTVAWICALPLEMAAAKALLDEVHRPLHQPKSDHNVYTLGTVGGHDLVVACLPSGVYGTVSASTVVSHMVSTFPNIQFGLMVGIGGGVPSKSADIRLGDVVVSKPTAAFAGVVQYDYGKTLCDGQFQRTGTLNKPPLILLKAMAQIESDHLSGRNALSEIIEDALKREELRGRFSRPECDWLFRGTYIHEGLESNCSGCDLAQVVDRPLRSTDKPYIHYGLIASGDQVMKDARTRDAVGQELDVLCFEMEAAGLMDELPSLVIRGISDYCDSHKNKQWQGYAALAAAAYAKALLSVVPANQDSKELHKPKKPVWMVPFRRNSRFVGREEEIARIEGLIMKQDGPSKVAICGLGGVGKTQIALELAYRMRNRDTGCSVFWISCTSYEAVEQAYMNIASKLGMTDAKPAEVKEQVKTYLSQESAAKWLLLFDNADDMEMWNKGNANSPAMADFLPESERGHIVFTTRSRQVAVKLASPNVVMISEPDMETAIDILRGSLINKNLLKDRDAALDLLKELACLPLAITQAAAYINEKDTRLSEYTGLLQEPEPDVIELLSEDFGDDGRYEDIQNPVATTWLISFQQIQQLNQLAADYLSFMASINPHNIPQSLLPPAISSKRRIDAIGLLKAFSFVSEGDGDHSLNLHRLVYLATRNWMKTNNKFPLQILKTADRLREAFPDNDPTNRKLWREYLPHALSLIGEGRFQLEQENYTDLIQKIGCCLYSDGRYNEVEDLFMQVLKIRTRLLGPEHPDTLYSMHNLASTYWNQGRWKKVEELVLQLIESQKQVLGPEHPNTLASMHTLASTYQTQGRWKEVEELEMRVIESQKQVLGPEHPDTLTSTANLASAYWNQGRWEQAEEVDVQVMNTRKQVLGPEHPDTLTSMNNLASVYQNQGRWKEAEALIMHVMNIRQQVLGPEHPDTLTSMSTLASTYSNQGRWTEAEELGVRVMETRKQVLGPEHPSSLTSMTNLASTYSSQGRWKEAEELEVQVMETEKHMLGPEHPSTLVSMGNLASTYWNQGRWKEAEKLEVCVMEARNRLMGPEHPDTLTSVANLASIYWNQGRWKEAEELEVRVMDARNRLMGPKHPDTLNSMANLAFTYSNLGRWKEAEELEVQVMETSKQVLGPEHPDTLSSMNNLASTYSKQGRWKEAEELEVQVMETRKQVLGLEHPDTLTSMHNLAYTWKAQGKIQVALALMEECVTLRNKVLGPDHPNTLLSSEILRAWKEVDMK</sequence>
<dbReference type="SMART" id="SM00028">
    <property type="entry name" value="TPR"/>
    <property type="match status" value="7"/>
</dbReference>
<dbReference type="Gene3D" id="1.25.40.10">
    <property type="entry name" value="Tetratricopeptide repeat domain"/>
    <property type="match status" value="3"/>
</dbReference>
<evidence type="ECO:0000313" key="2">
    <source>
        <dbReference type="EMBL" id="PKX88911.1"/>
    </source>
</evidence>
<feature type="domain" description="AAA+ ATPase" evidence="1">
    <location>
        <begin position="357"/>
        <end position="499"/>
    </location>
</feature>
<dbReference type="InterPro" id="IPR035994">
    <property type="entry name" value="Nucleoside_phosphorylase_sf"/>
</dbReference>
<dbReference type="InterPro" id="IPR019734">
    <property type="entry name" value="TPR_rpt"/>
</dbReference>
<dbReference type="PANTHER" id="PTHR46082">
    <property type="entry name" value="ATP/GTP-BINDING PROTEIN-RELATED"/>
    <property type="match status" value="1"/>
</dbReference>
<dbReference type="SUPFAM" id="SSF52540">
    <property type="entry name" value="P-loop containing nucleoside triphosphate hydrolases"/>
    <property type="match status" value="1"/>
</dbReference>
<dbReference type="InterPro" id="IPR027417">
    <property type="entry name" value="P-loop_NTPase"/>
</dbReference>
<dbReference type="InterPro" id="IPR003593">
    <property type="entry name" value="AAA+_ATPase"/>
</dbReference>
<dbReference type="SUPFAM" id="SSF53167">
    <property type="entry name" value="Purine and uridine phosphorylases"/>
    <property type="match status" value="1"/>
</dbReference>